<protein>
    <submittedName>
        <fullName evidence="7">Type 1 fimbrial protein</fullName>
    </submittedName>
</protein>
<dbReference type="InterPro" id="IPR036937">
    <property type="entry name" value="Adhesion_dom_fimbrial_sf"/>
</dbReference>
<accession>A0ABX5T6C0</accession>
<evidence type="ECO:0000313" key="7">
    <source>
        <dbReference type="EMBL" id="QBX82027.1"/>
    </source>
</evidence>
<dbReference type="PANTHER" id="PTHR33420">
    <property type="entry name" value="FIMBRIAL SUBUNIT ELFA-RELATED"/>
    <property type="match status" value="1"/>
</dbReference>
<organism evidence="7 8">
    <name type="scientific">Citrobacter tructae</name>
    <dbReference type="NCBI Taxonomy" id="2562449"/>
    <lineage>
        <taxon>Bacteria</taxon>
        <taxon>Pseudomonadati</taxon>
        <taxon>Pseudomonadota</taxon>
        <taxon>Gammaproteobacteria</taxon>
        <taxon>Enterobacterales</taxon>
        <taxon>Enterobacteriaceae</taxon>
        <taxon>Citrobacter</taxon>
    </lineage>
</organism>
<feature type="signal peptide" evidence="5">
    <location>
        <begin position="1"/>
        <end position="21"/>
    </location>
</feature>
<dbReference type="Proteomes" id="UP000296284">
    <property type="component" value="Chromosome"/>
</dbReference>
<evidence type="ECO:0000256" key="5">
    <source>
        <dbReference type="SAM" id="SignalP"/>
    </source>
</evidence>
<dbReference type="PANTHER" id="PTHR33420:SF3">
    <property type="entry name" value="FIMBRIAL SUBUNIT ELFA"/>
    <property type="match status" value="1"/>
</dbReference>
<evidence type="ECO:0000256" key="2">
    <source>
        <dbReference type="ARBA" id="ARBA00006671"/>
    </source>
</evidence>
<comment type="similarity">
    <text evidence="2">Belongs to the fimbrial protein family.</text>
</comment>
<proteinExistence type="inferred from homology"/>
<evidence type="ECO:0000313" key="8">
    <source>
        <dbReference type="Proteomes" id="UP000296284"/>
    </source>
</evidence>
<feature type="chain" id="PRO_5047034072" evidence="5">
    <location>
        <begin position="22"/>
        <end position="188"/>
    </location>
</feature>
<feature type="domain" description="Fimbrial-type adhesion" evidence="6">
    <location>
        <begin position="33"/>
        <end position="187"/>
    </location>
</feature>
<dbReference type="Pfam" id="PF00419">
    <property type="entry name" value="Fimbrial"/>
    <property type="match status" value="1"/>
</dbReference>
<keyword evidence="8" id="KW-1185">Reference proteome</keyword>
<dbReference type="SUPFAM" id="SSF49401">
    <property type="entry name" value="Bacterial adhesins"/>
    <property type="match status" value="1"/>
</dbReference>
<evidence type="ECO:0000256" key="3">
    <source>
        <dbReference type="ARBA" id="ARBA00022729"/>
    </source>
</evidence>
<evidence type="ECO:0000256" key="1">
    <source>
        <dbReference type="ARBA" id="ARBA00004561"/>
    </source>
</evidence>
<keyword evidence="3 5" id="KW-0732">Signal</keyword>
<dbReference type="InterPro" id="IPR050263">
    <property type="entry name" value="Bact_Fimbrial_Adh_Pro"/>
</dbReference>
<sequence>MSKLSIVTLIACAVSIPSAMAQKWFNGDPKGNIVFNGTVLANSCKIENSGYKNVTLNPVINTRVNSQSPEQIKEFTIKVTDCHIDEYSIPKLSWGKNYFVTTDGYLKNNIIFGGSNAALALQDKNGTNIDLSKDNNKFDPERTHHSEGKQFLEYKFRVGYIRSSDTPSFMRITPGSVQMQANYRITYN</sequence>
<reference evidence="7 8" key="1">
    <citation type="submission" date="2019-03" db="EMBL/GenBank/DDBJ databases">
        <title>Complete genome sequence of Citrobacter sp. SNU WT2 isolated from diseased rainbow trout.</title>
        <authorList>
            <person name="Oh W.T."/>
            <person name="Park S.C."/>
        </authorList>
    </citation>
    <scope>NUCLEOTIDE SEQUENCE [LARGE SCALE GENOMIC DNA]</scope>
    <source>
        <strain evidence="7 8">SNU WT2</strain>
    </source>
</reference>
<dbReference type="RefSeq" id="WP_135323836.1">
    <property type="nucleotide sequence ID" value="NZ_CP038469.1"/>
</dbReference>
<dbReference type="EMBL" id="CP038469">
    <property type="protein sequence ID" value="QBX82027.1"/>
    <property type="molecule type" value="Genomic_DNA"/>
</dbReference>
<keyword evidence="4" id="KW-0281">Fimbrium</keyword>
<evidence type="ECO:0000256" key="4">
    <source>
        <dbReference type="ARBA" id="ARBA00023263"/>
    </source>
</evidence>
<evidence type="ECO:0000259" key="6">
    <source>
        <dbReference type="Pfam" id="PF00419"/>
    </source>
</evidence>
<name>A0ABX5T6C0_9ENTR</name>
<dbReference type="InterPro" id="IPR008966">
    <property type="entry name" value="Adhesion_dom_sf"/>
</dbReference>
<gene>
    <name evidence="7" type="ORF">E4Z61_17390</name>
</gene>
<comment type="subcellular location">
    <subcellularLocation>
        <location evidence="1">Fimbrium</location>
    </subcellularLocation>
</comment>
<dbReference type="Gene3D" id="2.60.40.1090">
    <property type="entry name" value="Fimbrial-type adhesion domain"/>
    <property type="match status" value="1"/>
</dbReference>
<dbReference type="InterPro" id="IPR000259">
    <property type="entry name" value="Adhesion_dom_fimbrial"/>
</dbReference>